<evidence type="ECO:0000259" key="1">
    <source>
        <dbReference type="Pfam" id="PF08241"/>
    </source>
</evidence>
<dbReference type="PANTHER" id="PTHR43861">
    <property type="entry name" value="TRANS-ACONITATE 2-METHYLTRANSFERASE-RELATED"/>
    <property type="match status" value="1"/>
</dbReference>
<dbReference type="GO" id="GO:0008757">
    <property type="term" value="F:S-adenosylmethionine-dependent methyltransferase activity"/>
    <property type="evidence" value="ECO:0007669"/>
    <property type="project" value="InterPro"/>
</dbReference>
<protein>
    <submittedName>
        <fullName evidence="2">Class I SAM-dependent methyltransferase</fullName>
    </submittedName>
</protein>
<dbReference type="SUPFAM" id="SSF53335">
    <property type="entry name" value="S-adenosyl-L-methionine-dependent methyltransferases"/>
    <property type="match status" value="1"/>
</dbReference>
<comment type="caution">
    <text evidence="2">The sequence shown here is derived from an EMBL/GenBank/DDBJ whole genome shotgun (WGS) entry which is preliminary data.</text>
</comment>
<keyword evidence="3" id="KW-1185">Reference proteome</keyword>
<sequence>MENEKTWKQFKGKETPSSVEINELFFNNIPEGSEILDFGCAWGRIAFHLQKMGYNVTGFDLNQNAVETALKEAEKTNKKNIFQVQFHTANAIELPYPDKSFDACILQAFLTTIIKPEHRTLILKEANRVLKDEGIVYLADFGQNWENPYYSQRYERDFAKTGEMGTFIVTKKGKPPGKELFKAHHYTKEELMLLFEQVKKFKVEIVHETVLTTFQGNQTKGYIIIAKKI</sequence>
<organism evidence="2 3">
    <name type="scientific">Methanobacterium spitsbergense</name>
    <dbReference type="NCBI Taxonomy" id="2874285"/>
    <lineage>
        <taxon>Archaea</taxon>
        <taxon>Methanobacteriati</taxon>
        <taxon>Methanobacteriota</taxon>
        <taxon>Methanomada group</taxon>
        <taxon>Methanobacteria</taxon>
        <taxon>Methanobacteriales</taxon>
        <taxon>Methanobacteriaceae</taxon>
        <taxon>Methanobacterium</taxon>
    </lineage>
</organism>
<proteinExistence type="predicted"/>
<gene>
    <name evidence="2" type="ORF">K8N75_11535</name>
</gene>
<reference evidence="3" key="1">
    <citation type="journal article" date="2022" name="Microbiol. Resour. Announc.">
        <title>Draft Genome Sequence of a Methanogenic Archaeon from West Spitsbergen Permafrost.</title>
        <authorList>
            <person name="Trubitsyn V."/>
            <person name="Rivkina E."/>
            <person name="Shcherbakova V."/>
        </authorList>
    </citation>
    <scope>NUCLEOTIDE SEQUENCE [LARGE SCALE GENOMIC DNA]</scope>
    <source>
        <strain evidence="3">VT</strain>
    </source>
</reference>
<dbReference type="InterPro" id="IPR013216">
    <property type="entry name" value="Methyltransf_11"/>
</dbReference>
<dbReference type="Proteomes" id="UP000825933">
    <property type="component" value="Unassembled WGS sequence"/>
</dbReference>
<dbReference type="GO" id="GO:0032259">
    <property type="term" value="P:methylation"/>
    <property type="evidence" value="ECO:0007669"/>
    <property type="project" value="UniProtKB-KW"/>
</dbReference>
<keyword evidence="2" id="KW-0489">Methyltransferase</keyword>
<feature type="domain" description="Methyltransferase type 11" evidence="1">
    <location>
        <begin position="36"/>
        <end position="137"/>
    </location>
</feature>
<dbReference type="EMBL" id="JAIOUQ010000014">
    <property type="protein sequence ID" value="MBZ2166669.1"/>
    <property type="molecule type" value="Genomic_DNA"/>
</dbReference>
<dbReference type="RefSeq" id="WP_223792215.1">
    <property type="nucleotide sequence ID" value="NZ_JAIOUQ010000014.1"/>
</dbReference>
<keyword evidence="2" id="KW-0808">Transferase</keyword>
<name>A0A8T5V109_9EURY</name>
<dbReference type="AlphaFoldDB" id="A0A8T5V109"/>
<accession>A0A8T5V109</accession>
<dbReference type="Gene3D" id="3.40.50.150">
    <property type="entry name" value="Vaccinia Virus protein VP39"/>
    <property type="match status" value="1"/>
</dbReference>
<dbReference type="Pfam" id="PF08241">
    <property type="entry name" value="Methyltransf_11"/>
    <property type="match status" value="1"/>
</dbReference>
<dbReference type="InterPro" id="IPR029063">
    <property type="entry name" value="SAM-dependent_MTases_sf"/>
</dbReference>
<dbReference type="CDD" id="cd02440">
    <property type="entry name" value="AdoMet_MTases"/>
    <property type="match status" value="1"/>
</dbReference>
<evidence type="ECO:0000313" key="3">
    <source>
        <dbReference type="Proteomes" id="UP000825933"/>
    </source>
</evidence>
<evidence type="ECO:0000313" key="2">
    <source>
        <dbReference type="EMBL" id="MBZ2166669.1"/>
    </source>
</evidence>